<dbReference type="Proteomes" id="UP001221411">
    <property type="component" value="Unassembled WGS sequence"/>
</dbReference>
<dbReference type="RefSeq" id="WP_271918358.1">
    <property type="nucleotide sequence ID" value="NZ_JAQNDO010000001.1"/>
</dbReference>
<sequence>MRALPLDLSFSDFVASFGRFGVARWYLAFAGKKAEKAMNIDFADEIEKSLADYAGAFPAEVAALLQRVDRRRRPNESG</sequence>
<dbReference type="EMBL" id="JAQNDO010000001">
    <property type="protein sequence ID" value="MDC0742992.1"/>
    <property type="molecule type" value="Genomic_DNA"/>
</dbReference>
<gene>
    <name evidence="1" type="ORF">POL67_16710</name>
</gene>
<comment type="caution">
    <text evidence="1">The sequence shown here is derived from an EMBL/GenBank/DDBJ whole genome shotgun (WGS) entry which is preliminary data.</text>
</comment>
<keyword evidence="2" id="KW-1185">Reference proteome</keyword>
<evidence type="ECO:0000313" key="1">
    <source>
        <dbReference type="EMBL" id="MDC0742992.1"/>
    </source>
</evidence>
<organism evidence="1 2">
    <name type="scientific">Polyangium mundeleinium</name>
    <dbReference type="NCBI Taxonomy" id="2995306"/>
    <lineage>
        <taxon>Bacteria</taxon>
        <taxon>Pseudomonadati</taxon>
        <taxon>Myxococcota</taxon>
        <taxon>Polyangia</taxon>
        <taxon>Polyangiales</taxon>
        <taxon>Polyangiaceae</taxon>
        <taxon>Polyangium</taxon>
    </lineage>
</organism>
<protein>
    <submittedName>
        <fullName evidence="1">Uncharacterized protein</fullName>
    </submittedName>
</protein>
<reference evidence="1 2" key="1">
    <citation type="submission" date="2022-11" db="EMBL/GenBank/DDBJ databases">
        <title>Minimal conservation of predation-associated metabolite biosynthetic gene clusters underscores biosynthetic potential of Myxococcota including descriptions for ten novel species: Archangium lansinium sp. nov., Myxococcus landrumus sp. nov., Nannocystis bai.</title>
        <authorList>
            <person name="Ahearne A."/>
            <person name="Stevens C."/>
            <person name="Dowd S."/>
        </authorList>
    </citation>
    <scope>NUCLEOTIDE SEQUENCE [LARGE SCALE GENOMIC DNA]</scope>
    <source>
        <strain evidence="1 2">RJM3</strain>
    </source>
</reference>
<proteinExistence type="predicted"/>
<accession>A0ABT5EPZ4</accession>
<evidence type="ECO:0000313" key="2">
    <source>
        <dbReference type="Proteomes" id="UP001221411"/>
    </source>
</evidence>
<name>A0ABT5EPZ4_9BACT</name>